<dbReference type="RefSeq" id="WP_390302751.1">
    <property type="nucleotide sequence ID" value="NZ_JBHULI010000025.1"/>
</dbReference>
<comment type="caution">
    <text evidence="1">The sequence shown here is derived from an EMBL/GenBank/DDBJ whole genome shotgun (WGS) entry which is preliminary data.</text>
</comment>
<proteinExistence type="predicted"/>
<dbReference type="EMBL" id="JBHULI010000025">
    <property type="protein sequence ID" value="MFD2533087.1"/>
    <property type="molecule type" value="Genomic_DNA"/>
</dbReference>
<evidence type="ECO:0000313" key="1">
    <source>
        <dbReference type="EMBL" id="MFD2533087.1"/>
    </source>
</evidence>
<dbReference type="SUPFAM" id="SSF159238">
    <property type="entry name" value="SO1590-like"/>
    <property type="match status" value="1"/>
</dbReference>
<dbReference type="InterPro" id="IPR023159">
    <property type="entry name" value="SO1590-like_sf"/>
</dbReference>
<name>A0ABW5JNV4_9BACT</name>
<accession>A0ABW5JNV4</accession>
<dbReference type="Pfam" id="PF11528">
    <property type="entry name" value="DUF3224"/>
    <property type="match status" value="1"/>
</dbReference>
<evidence type="ECO:0000313" key="2">
    <source>
        <dbReference type="Proteomes" id="UP001597460"/>
    </source>
</evidence>
<organism evidence="1 2">
    <name type="scientific">Gracilimonas halophila</name>
    <dbReference type="NCBI Taxonomy" id="1834464"/>
    <lineage>
        <taxon>Bacteria</taxon>
        <taxon>Pseudomonadati</taxon>
        <taxon>Balneolota</taxon>
        <taxon>Balneolia</taxon>
        <taxon>Balneolales</taxon>
        <taxon>Balneolaceae</taxon>
        <taxon>Gracilimonas</taxon>
    </lineage>
</organism>
<protein>
    <submittedName>
        <fullName evidence="1">DUF3224 domain-containing protein</fullName>
    </submittedName>
</protein>
<dbReference type="Gene3D" id="2.40.350.10">
    <property type="entry name" value="SO1590-like"/>
    <property type="match status" value="1"/>
</dbReference>
<keyword evidence="2" id="KW-1185">Reference proteome</keyword>
<gene>
    <name evidence="1" type="ORF">ACFSVN_11565</name>
</gene>
<sequence length="129" mass="14052">MKISGEFEVKLNPIDGNAEGRDGVTLNRMSIDKTFLGDLNAVSKGEMLSAMTSVKGSASYVAIEQVRGTLNGKKGSFVLQHYGVMDKGEDRLILEVVPDSGTGELEGLSGEMQIIIDDGKHFYEFDYEL</sequence>
<dbReference type="InterPro" id="IPR021607">
    <property type="entry name" value="DUF3224"/>
</dbReference>
<dbReference type="Proteomes" id="UP001597460">
    <property type="component" value="Unassembled WGS sequence"/>
</dbReference>
<reference evidence="2" key="1">
    <citation type="journal article" date="2019" name="Int. J. Syst. Evol. Microbiol.">
        <title>The Global Catalogue of Microorganisms (GCM) 10K type strain sequencing project: providing services to taxonomists for standard genome sequencing and annotation.</title>
        <authorList>
            <consortium name="The Broad Institute Genomics Platform"/>
            <consortium name="The Broad Institute Genome Sequencing Center for Infectious Disease"/>
            <person name="Wu L."/>
            <person name="Ma J."/>
        </authorList>
    </citation>
    <scope>NUCLEOTIDE SEQUENCE [LARGE SCALE GENOMIC DNA]</scope>
    <source>
        <strain evidence="2">KCTC 52042</strain>
    </source>
</reference>